<keyword evidence="4" id="KW-0274">FAD</keyword>
<dbReference type="InterPro" id="IPR049312">
    <property type="entry name" value="GIDA_C_N"/>
</dbReference>
<gene>
    <name evidence="6" type="ORF">Zmor_027093</name>
</gene>
<dbReference type="FunFam" id="3.50.50.60:FF:000002">
    <property type="entry name" value="tRNA uridine 5-carboxymethylaminomethyl modification enzyme MnmG"/>
    <property type="match status" value="1"/>
</dbReference>
<dbReference type="FunFam" id="3.50.50.60:FF:000082">
    <property type="entry name" value="protein MTO1 homolog, mitochondrial isoform X1"/>
    <property type="match status" value="1"/>
</dbReference>
<dbReference type="SMART" id="SM01228">
    <property type="entry name" value="GIDA_assoc_3"/>
    <property type="match status" value="1"/>
</dbReference>
<evidence type="ECO:0000256" key="1">
    <source>
        <dbReference type="ARBA" id="ARBA00001974"/>
    </source>
</evidence>
<feature type="domain" description="tRNA uridine 5-carboxymethylaminomethyl modification enzyme C-terminal subdomain" evidence="5">
    <location>
        <begin position="546"/>
        <end position="596"/>
    </location>
</feature>
<evidence type="ECO:0000313" key="6">
    <source>
        <dbReference type="EMBL" id="KAJ3630078.1"/>
    </source>
</evidence>
<comment type="caution">
    <text evidence="6">The sequence shown here is derived from an EMBL/GenBank/DDBJ whole genome shotgun (WGS) entry which is preliminary data.</text>
</comment>
<keyword evidence="3" id="KW-0285">Flavoprotein</keyword>
<evidence type="ECO:0000259" key="5">
    <source>
        <dbReference type="SMART" id="SM01228"/>
    </source>
</evidence>
<dbReference type="PANTHER" id="PTHR11806">
    <property type="entry name" value="GLUCOSE INHIBITED DIVISION PROTEIN A"/>
    <property type="match status" value="1"/>
</dbReference>
<dbReference type="GO" id="GO:0030488">
    <property type="term" value="P:tRNA methylation"/>
    <property type="evidence" value="ECO:0007669"/>
    <property type="project" value="TreeGrafter"/>
</dbReference>
<evidence type="ECO:0000256" key="3">
    <source>
        <dbReference type="ARBA" id="ARBA00022630"/>
    </source>
</evidence>
<comment type="similarity">
    <text evidence="2">Belongs to the MnmG family.</text>
</comment>
<dbReference type="PROSITE" id="PS01280">
    <property type="entry name" value="GIDA_1"/>
    <property type="match status" value="1"/>
</dbReference>
<dbReference type="PANTHER" id="PTHR11806:SF0">
    <property type="entry name" value="PROTEIN MTO1 HOMOLOG, MITOCHONDRIAL"/>
    <property type="match status" value="1"/>
</dbReference>
<name>A0AA38HL13_9CUCU</name>
<dbReference type="NCBIfam" id="TIGR00136">
    <property type="entry name" value="mnmG_gidA"/>
    <property type="match status" value="1"/>
</dbReference>
<dbReference type="GO" id="GO:0050660">
    <property type="term" value="F:flavin adenine dinucleotide binding"/>
    <property type="evidence" value="ECO:0007669"/>
    <property type="project" value="InterPro"/>
</dbReference>
<dbReference type="GO" id="GO:0005829">
    <property type="term" value="C:cytosol"/>
    <property type="evidence" value="ECO:0007669"/>
    <property type="project" value="TreeGrafter"/>
</dbReference>
<keyword evidence="7" id="KW-1185">Reference proteome</keyword>
<organism evidence="6 7">
    <name type="scientific">Zophobas morio</name>
    <dbReference type="NCBI Taxonomy" id="2755281"/>
    <lineage>
        <taxon>Eukaryota</taxon>
        <taxon>Metazoa</taxon>
        <taxon>Ecdysozoa</taxon>
        <taxon>Arthropoda</taxon>
        <taxon>Hexapoda</taxon>
        <taxon>Insecta</taxon>
        <taxon>Pterygota</taxon>
        <taxon>Neoptera</taxon>
        <taxon>Endopterygota</taxon>
        <taxon>Coleoptera</taxon>
        <taxon>Polyphaga</taxon>
        <taxon>Cucujiformia</taxon>
        <taxon>Tenebrionidae</taxon>
        <taxon>Zophobas</taxon>
    </lineage>
</organism>
<dbReference type="PRINTS" id="PR00411">
    <property type="entry name" value="PNDRDTASEI"/>
</dbReference>
<proteinExistence type="inferred from homology"/>
<dbReference type="InterPro" id="IPR002218">
    <property type="entry name" value="MnmG-rel"/>
</dbReference>
<dbReference type="InterPro" id="IPR036188">
    <property type="entry name" value="FAD/NAD-bd_sf"/>
</dbReference>
<dbReference type="EMBL" id="JALNTZ010000853">
    <property type="protein sequence ID" value="KAJ3630078.1"/>
    <property type="molecule type" value="Genomic_DNA"/>
</dbReference>
<evidence type="ECO:0000256" key="4">
    <source>
        <dbReference type="ARBA" id="ARBA00022827"/>
    </source>
</evidence>
<comment type="cofactor">
    <cofactor evidence="1">
        <name>FAD</name>
        <dbReference type="ChEBI" id="CHEBI:57692"/>
    </cofactor>
</comment>
<dbReference type="InterPro" id="IPR047001">
    <property type="entry name" value="MnmG_C_subdom"/>
</dbReference>
<evidence type="ECO:0000256" key="2">
    <source>
        <dbReference type="ARBA" id="ARBA00007653"/>
    </source>
</evidence>
<dbReference type="AlphaFoldDB" id="A0AA38HL13"/>
<reference evidence="6" key="1">
    <citation type="journal article" date="2023" name="G3 (Bethesda)">
        <title>Whole genome assemblies of Zophobas morio and Tenebrio molitor.</title>
        <authorList>
            <person name="Kaur S."/>
            <person name="Stinson S.A."/>
            <person name="diCenzo G.C."/>
        </authorList>
    </citation>
    <scope>NUCLEOTIDE SEQUENCE</scope>
    <source>
        <strain evidence="6">QUZm001</strain>
    </source>
</reference>
<dbReference type="Pfam" id="PF01134">
    <property type="entry name" value="GIDA"/>
    <property type="match status" value="1"/>
</dbReference>
<dbReference type="InterPro" id="IPR040131">
    <property type="entry name" value="MnmG_N"/>
</dbReference>
<dbReference type="InterPro" id="IPR020595">
    <property type="entry name" value="MnmG-rel_CS"/>
</dbReference>
<dbReference type="SUPFAM" id="SSF51905">
    <property type="entry name" value="FAD/NAD(P)-binding domain"/>
    <property type="match status" value="1"/>
</dbReference>
<dbReference type="Gene3D" id="3.50.50.60">
    <property type="entry name" value="FAD/NAD(P)-binding domain"/>
    <property type="match status" value="2"/>
</dbReference>
<dbReference type="InterPro" id="IPR004416">
    <property type="entry name" value="MnmG"/>
</dbReference>
<evidence type="ECO:0000313" key="7">
    <source>
        <dbReference type="Proteomes" id="UP001168821"/>
    </source>
</evidence>
<protein>
    <recommendedName>
        <fullName evidence="5">tRNA uridine 5-carboxymethylaminomethyl modification enzyme C-terminal subdomain domain-containing protein</fullName>
    </recommendedName>
</protein>
<dbReference type="GO" id="GO:0002098">
    <property type="term" value="P:tRNA wobble uridine modification"/>
    <property type="evidence" value="ECO:0007669"/>
    <property type="project" value="InterPro"/>
</dbReference>
<dbReference type="PROSITE" id="PS01281">
    <property type="entry name" value="GIDA_2"/>
    <property type="match status" value="1"/>
</dbReference>
<sequence>MKDISADVVVVGGGHAGCEAAAAASRMGAKTLLVTHKIKTIGIMSCNPSFGGVGKGHLVREIDALDGLCGRICDKSGVMFRLLNLSKGEAVQGIRAQIDRSLYRSNMLSELLSLPNLTVLESSVESFKFSQSGSTLEVSGVILADNKIISSKAVVVTTGTFLNGTINTGLEIKFAGRLNDEVSVSLAKALRACGFQMGRLRTGTPPRLNKDTIDFSELTSLRGDPTPTPFSFMTVEIPNAHNQLPCYLTYTNPFVHQIIRDSLHLNIYVAEEIVGPRYCPSLEAKVLRFTRDRHQVWLEPEGYDTHVIYPSGLSMTLPEEYQQRIVNSIKGLEKCEVLCYGYGVQYDYVDPRELKHTLETKRIGGLFLAGQINGTTGYEEAAAQGLVAGVNAACRVLERAEFVVDRSEGYIGVLIDDLVTQGASEPYRIFTSRAEYRLSLRSDNADQRLTPKGIAIGCVSSARARKFMSFSRDFELCKQKLISTVKNMKEWRSLGFKVTECASGPRKSAWDLLSANFHLTALLEKLPELEMEGISPMLLRTLNAEGKYAPYLEDQRETIKLYKKDENLLIPPELDFHKLVPLPFHFYSILLSTLIKECPT</sequence>
<accession>A0AA38HL13</accession>
<dbReference type="Pfam" id="PF21680">
    <property type="entry name" value="GIDA_C_1st"/>
    <property type="match status" value="1"/>
</dbReference>
<dbReference type="Proteomes" id="UP001168821">
    <property type="component" value="Unassembled WGS sequence"/>
</dbReference>